<comment type="caution">
    <text evidence="1">The sequence shown here is derived from an EMBL/GenBank/DDBJ whole genome shotgun (WGS) entry which is preliminary data.</text>
</comment>
<dbReference type="Proteomes" id="UP000178724">
    <property type="component" value="Unassembled WGS sequence"/>
</dbReference>
<name>A0A1F4Q351_UNCSA</name>
<sequence>MKKYFTFPVWLALLQKLGKEREKILSPRTLQSASGLSRAATLKAVQRLSRNGYLIKLYKNTYANKFSPPSLEETAMFYGKPCYISFESALEARGVISQAPQVLTCATTRKLKNLKTPLGEIVFHHLRPGLFNNFENDRGILRAGPEKALLDYLYVNLKNRRRVPALDEFDLAGLDKKMIKKVARSFPRGVQDFLAHKLRVIL</sequence>
<protein>
    <recommendedName>
        <fullName evidence="3">AbiEi antitoxin C-terminal domain-containing protein</fullName>
    </recommendedName>
</protein>
<proteinExistence type="predicted"/>
<dbReference type="EMBL" id="METM01000021">
    <property type="protein sequence ID" value="OGB89672.1"/>
    <property type="molecule type" value="Genomic_DNA"/>
</dbReference>
<evidence type="ECO:0000313" key="1">
    <source>
        <dbReference type="EMBL" id="OGB89672.1"/>
    </source>
</evidence>
<accession>A0A1F4Q351</accession>
<dbReference type="AlphaFoldDB" id="A0A1F4Q351"/>
<evidence type="ECO:0008006" key="3">
    <source>
        <dbReference type="Google" id="ProtNLM"/>
    </source>
</evidence>
<evidence type="ECO:0000313" key="2">
    <source>
        <dbReference type="Proteomes" id="UP000178724"/>
    </source>
</evidence>
<gene>
    <name evidence="1" type="ORF">A2625_06040</name>
</gene>
<reference evidence="1 2" key="1">
    <citation type="journal article" date="2016" name="Nat. Commun.">
        <title>Thousands of microbial genomes shed light on interconnected biogeochemical processes in an aquifer system.</title>
        <authorList>
            <person name="Anantharaman K."/>
            <person name="Brown C.T."/>
            <person name="Hug L.A."/>
            <person name="Sharon I."/>
            <person name="Castelle C.J."/>
            <person name="Probst A.J."/>
            <person name="Thomas B.C."/>
            <person name="Singh A."/>
            <person name="Wilkins M.J."/>
            <person name="Karaoz U."/>
            <person name="Brodie E.L."/>
            <person name="Williams K.H."/>
            <person name="Hubbard S.S."/>
            <person name="Banfield J.F."/>
        </authorList>
    </citation>
    <scope>NUCLEOTIDE SEQUENCE [LARGE SCALE GENOMIC DNA]</scope>
</reference>
<organism evidence="1 2">
    <name type="scientific">candidate division WOR-1 bacterium RIFCSPHIGHO2_01_FULL_53_15</name>
    <dbReference type="NCBI Taxonomy" id="1802564"/>
    <lineage>
        <taxon>Bacteria</taxon>
        <taxon>Bacillati</taxon>
        <taxon>Saganbacteria</taxon>
    </lineage>
</organism>